<dbReference type="InterPro" id="IPR006195">
    <property type="entry name" value="aa-tRNA-synth_II"/>
</dbReference>
<reference evidence="12" key="1">
    <citation type="journal article" date="2024" name="Gigascience">
        <title>Chromosome-level genome of the poultry shaft louse Menopon gallinae provides insight into the host-switching and adaptive evolution of parasitic lice.</title>
        <authorList>
            <person name="Xu Y."/>
            <person name="Ma L."/>
            <person name="Liu S."/>
            <person name="Liang Y."/>
            <person name="Liu Q."/>
            <person name="He Z."/>
            <person name="Tian L."/>
            <person name="Duan Y."/>
            <person name="Cai W."/>
            <person name="Li H."/>
            <person name="Song F."/>
        </authorList>
    </citation>
    <scope>NUCLEOTIDE SEQUENCE</scope>
    <source>
        <strain evidence="12">Cailab_2023a</strain>
    </source>
</reference>
<proteinExistence type="inferred from homology"/>
<feature type="binding site" evidence="8">
    <location>
        <position position="224"/>
    </location>
    <ligand>
        <name>L-serine</name>
        <dbReference type="ChEBI" id="CHEBI:33384"/>
    </ligand>
</feature>
<feature type="binding site" evidence="8">
    <location>
        <position position="277"/>
    </location>
    <ligand>
        <name>L-serine</name>
        <dbReference type="ChEBI" id="CHEBI:33384"/>
    </ligand>
</feature>
<keyword evidence="3" id="KW-0436">Ligase</keyword>
<gene>
    <name evidence="12" type="ORF">PYX00_007330</name>
</gene>
<keyword evidence="6" id="KW-0030">Aminoacyl-tRNA synthetase</keyword>
<evidence type="ECO:0000256" key="9">
    <source>
        <dbReference type="PIRSR" id="PIRSR001529-2"/>
    </source>
</evidence>
<evidence type="ECO:0000256" key="7">
    <source>
        <dbReference type="ARBA" id="ARBA00031113"/>
    </source>
</evidence>
<keyword evidence="5 9" id="KW-0067">ATP-binding</keyword>
<dbReference type="Gene3D" id="3.30.930.10">
    <property type="entry name" value="Bira Bifunctional Protein, Domain 2"/>
    <property type="match status" value="1"/>
</dbReference>
<sequence length="429" mass="49185">MFQRTLLSVSRGLFTTQLCRSVERKPYSDTRKLTVVPEFDIEFIVDPANRSELEANIKKRKGIFNLDLIVELYNKSKSESDPLKKESILESLLNEACKLPNATHPEVGSSEPRTIKGYKPVDLDFPARQFHELAKYLGLLRTEELSNIMGRRSYFLIGELAELEHALIKFTISKLLKHNFSLISVPDILPEYIIDACGMNTRGERTQIFKLKHFEEPQMCLAGTSEIGLASLCMNSVFDVNDLPICFASVSRCHRAEISELSQEQGLYRVHQFTKVEMFGIAHPDKSEDLFHKFVDIQHDIFTSLGLSFVILDMPAYDLGRPAYRKFDMEAWFPGRCMYGEVSSCSNCTDFQSRRLNIKFRDGDELRHVHTVNGTACAIPRTVMALFETHQLKNKNVVIPEPLRPFMDGKEEIRKEKPMPAEEKKHVEL</sequence>
<dbReference type="PANTHER" id="PTHR11778">
    <property type="entry name" value="SERYL-TRNA SYNTHETASE"/>
    <property type="match status" value="1"/>
</dbReference>
<evidence type="ECO:0000256" key="1">
    <source>
        <dbReference type="ARBA" id="ARBA00010728"/>
    </source>
</evidence>
<comment type="caution">
    <text evidence="12">The sequence shown here is derived from an EMBL/GenBank/DDBJ whole genome shotgun (WGS) entry which is preliminary data.</text>
</comment>
<evidence type="ECO:0000259" key="11">
    <source>
        <dbReference type="PROSITE" id="PS50862"/>
    </source>
</evidence>
<evidence type="ECO:0000256" key="5">
    <source>
        <dbReference type="ARBA" id="ARBA00022840"/>
    </source>
</evidence>
<name>A0AAW2HJJ0_9NEOP</name>
<feature type="site" description="Important for serine binding" evidence="8">
    <location>
        <position position="375"/>
    </location>
</feature>
<dbReference type="EMBL" id="JARGDH010000004">
    <property type="protein sequence ID" value="KAL0269682.1"/>
    <property type="molecule type" value="Genomic_DNA"/>
</dbReference>
<feature type="binding site" evidence="8">
    <location>
        <position position="373"/>
    </location>
    <ligand>
        <name>L-serine</name>
        <dbReference type="ChEBI" id="CHEBI:33384"/>
    </ligand>
</feature>
<dbReference type="SUPFAM" id="SSF55681">
    <property type="entry name" value="Class II aaRS and biotin synthetases"/>
    <property type="match status" value="1"/>
</dbReference>
<dbReference type="PROSITE" id="PS50862">
    <property type="entry name" value="AA_TRNA_LIGASE_II"/>
    <property type="match status" value="1"/>
</dbReference>
<feature type="region of interest" description="Disordered" evidence="10">
    <location>
        <begin position="409"/>
        <end position="429"/>
    </location>
</feature>
<dbReference type="EMBL" id="JARGDH010000004">
    <property type="protein sequence ID" value="KAL0269681.1"/>
    <property type="molecule type" value="Genomic_DNA"/>
</dbReference>
<evidence type="ECO:0000256" key="4">
    <source>
        <dbReference type="ARBA" id="ARBA00022741"/>
    </source>
</evidence>
<dbReference type="PIRSF" id="PIRSF001529">
    <property type="entry name" value="Ser-tRNA-synth_IIa"/>
    <property type="match status" value="1"/>
</dbReference>
<comment type="similarity">
    <text evidence="1">Belongs to the class-II aminoacyl-tRNA synthetase family. Type-1 seryl-tRNA synthetase subfamily.</text>
</comment>
<feature type="domain" description="Aminoacyl-transfer RNA synthetases class-II family profile" evidence="11">
    <location>
        <begin position="162"/>
        <end position="400"/>
    </location>
</feature>
<dbReference type="GO" id="GO:0004828">
    <property type="term" value="F:serine-tRNA ligase activity"/>
    <property type="evidence" value="ECO:0007669"/>
    <property type="project" value="UniProtKB-EC"/>
</dbReference>
<keyword evidence="4" id="KW-0547">Nucleotide-binding</keyword>
<evidence type="ECO:0000256" key="3">
    <source>
        <dbReference type="ARBA" id="ARBA00022598"/>
    </source>
</evidence>
<dbReference type="InterPro" id="IPR002314">
    <property type="entry name" value="aa-tRNA-synt_IIb"/>
</dbReference>
<dbReference type="PRINTS" id="PR00981">
    <property type="entry name" value="TRNASYNTHSER"/>
</dbReference>
<feature type="binding site" evidence="9">
    <location>
        <begin position="270"/>
        <end position="273"/>
    </location>
    <ligand>
        <name>ATP</name>
        <dbReference type="ChEBI" id="CHEBI:30616"/>
    </ligand>
</feature>
<feature type="binding site" evidence="9">
    <location>
        <begin position="341"/>
        <end position="344"/>
    </location>
    <ligand>
        <name>ATP</name>
        <dbReference type="ChEBI" id="CHEBI:30616"/>
    </ligand>
</feature>
<dbReference type="GO" id="GO:0005524">
    <property type="term" value="F:ATP binding"/>
    <property type="evidence" value="ECO:0007669"/>
    <property type="project" value="UniProtKB-KW"/>
</dbReference>
<evidence type="ECO:0000256" key="8">
    <source>
        <dbReference type="PIRSR" id="PIRSR001529-1"/>
    </source>
</evidence>
<protein>
    <recommendedName>
        <fullName evidence="2">serine--tRNA ligase</fullName>
        <ecNumber evidence="2">6.1.1.11</ecNumber>
    </recommendedName>
    <alternativeName>
        <fullName evidence="7">Seryl-tRNA synthetase</fullName>
    </alternativeName>
</protein>
<feature type="binding site" evidence="9">
    <location>
        <begin position="255"/>
        <end position="257"/>
    </location>
    <ligand>
        <name>ATP</name>
        <dbReference type="ChEBI" id="CHEBI:30616"/>
    </ligand>
</feature>
<feature type="binding site" evidence="8">
    <location>
        <position position="255"/>
    </location>
    <ligand>
        <name>L-serine</name>
        <dbReference type="ChEBI" id="CHEBI:33384"/>
    </ligand>
</feature>
<evidence type="ECO:0000256" key="2">
    <source>
        <dbReference type="ARBA" id="ARBA00012840"/>
    </source>
</evidence>
<dbReference type="AlphaFoldDB" id="A0AAW2HJJ0"/>
<evidence type="ECO:0000313" key="12">
    <source>
        <dbReference type="EMBL" id="KAL0269681.1"/>
    </source>
</evidence>
<evidence type="ECO:0000256" key="10">
    <source>
        <dbReference type="SAM" id="MobiDB-lite"/>
    </source>
</evidence>
<organism evidence="12">
    <name type="scientific">Menopon gallinae</name>
    <name type="common">poultry shaft louse</name>
    <dbReference type="NCBI Taxonomy" id="328185"/>
    <lineage>
        <taxon>Eukaryota</taxon>
        <taxon>Metazoa</taxon>
        <taxon>Ecdysozoa</taxon>
        <taxon>Arthropoda</taxon>
        <taxon>Hexapoda</taxon>
        <taxon>Insecta</taxon>
        <taxon>Pterygota</taxon>
        <taxon>Neoptera</taxon>
        <taxon>Paraneoptera</taxon>
        <taxon>Psocodea</taxon>
        <taxon>Troctomorpha</taxon>
        <taxon>Phthiraptera</taxon>
        <taxon>Amblycera</taxon>
        <taxon>Menoponidae</taxon>
        <taxon>Menopon</taxon>
    </lineage>
</organism>
<dbReference type="Pfam" id="PF00587">
    <property type="entry name" value="tRNA-synt_2b"/>
    <property type="match status" value="1"/>
</dbReference>
<dbReference type="InterPro" id="IPR045864">
    <property type="entry name" value="aa-tRNA-synth_II/BPL/LPL"/>
</dbReference>
<dbReference type="InterPro" id="IPR002317">
    <property type="entry name" value="Ser-tRNA-ligase_type_1"/>
</dbReference>
<dbReference type="GO" id="GO:0006434">
    <property type="term" value="P:seryl-tRNA aminoacylation"/>
    <property type="evidence" value="ECO:0007669"/>
    <property type="project" value="InterPro"/>
</dbReference>
<evidence type="ECO:0000256" key="6">
    <source>
        <dbReference type="ARBA" id="ARBA00023146"/>
    </source>
</evidence>
<dbReference type="EC" id="6.1.1.11" evidence="2"/>
<dbReference type="FunFam" id="3.30.930.10:FF:000078">
    <property type="entry name" value="Seryl-tRNA synthetase"/>
    <property type="match status" value="1"/>
</dbReference>
<accession>A0AAW2HJJ0</accession>